<proteinExistence type="predicted"/>
<accession>A0A8V0ZFV2</accession>
<keyword evidence="2" id="KW-1185">Reference proteome</keyword>
<reference evidence="1" key="2">
    <citation type="submission" date="2025-08" db="UniProtKB">
        <authorList>
            <consortium name="Ensembl"/>
        </authorList>
    </citation>
    <scope>IDENTIFICATION</scope>
    <source>
        <strain evidence="1">broiler</strain>
    </source>
</reference>
<protein>
    <submittedName>
        <fullName evidence="1">Uncharacterized protein</fullName>
    </submittedName>
</protein>
<name>A0A8V0ZFV2_CHICK</name>
<organism evidence="1 2">
    <name type="scientific">Gallus gallus</name>
    <name type="common">Chicken</name>
    <dbReference type="NCBI Taxonomy" id="9031"/>
    <lineage>
        <taxon>Eukaryota</taxon>
        <taxon>Metazoa</taxon>
        <taxon>Chordata</taxon>
        <taxon>Craniata</taxon>
        <taxon>Vertebrata</taxon>
        <taxon>Euteleostomi</taxon>
        <taxon>Archelosauria</taxon>
        <taxon>Archosauria</taxon>
        <taxon>Dinosauria</taxon>
        <taxon>Saurischia</taxon>
        <taxon>Theropoda</taxon>
        <taxon>Coelurosauria</taxon>
        <taxon>Aves</taxon>
        <taxon>Neognathae</taxon>
        <taxon>Galloanserae</taxon>
        <taxon>Galliformes</taxon>
        <taxon>Phasianidae</taxon>
        <taxon>Phasianinae</taxon>
        <taxon>Gallus</taxon>
    </lineage>
</organism>
<reference evidence="1" key="1">
    <citation type="submission" date="2020-11" db="EMBL/GenBank/DDBJ databases">
        <title>Gallus gallus (Chicken) genome, bGalGal1, GRCg7b, maternal haplotype autosomes + Z &amp; W.</title>
        <authorList>
            <person name="Warren W."/>
            <person name="Formenti G."/>
            <person name="Fedrigo O."/>
            <person name="Haase B."/>
            <person name="Mountcastle J."/>
            <person name="Balacco J."/>
            <person name="Tracey A."/>
            <person name="Schneider V."/>
            <person name="Okimoto R."/>
            <person name="Cheng H."/>
            <person name="Hawken R."/>
            <person name="Howe K."/>
            <person name="Jarvis E.D."/>
        </authorList>
    </citation>
    <scope>NUCLEOTIDE SEQUENCE [LARGE SCALE GENOMIC DNA]</scope>
    <source>
        <strain evidence="1">Broiler</strain>
    </source>
</reference>
<dbReference type="Ensembl" id="ENSGALT00010053393.1">
    <property type="protein sequence ID" value="ENSGALP00010032185.1"/>
    <property type="gene ID" value="ENSGALG00010021962.1"/>
</dbReference>
<dbReference type="Proteomes" id="UP000000539">
    <property type="component" value="Chromosome 5"/>
</dbReference>
<reference evidence="1" key="3">
    <citation type="submission" date="2025-09" db="UniProtKB">
        <authorList>
            <consortium name="Ensembl"/>
        </authorList>
    </citation>
    <scope>IDENTIFICATION</scope>
    <source>
        <strain evidence="1">broiler</strain>
    </source>
</reference>
<sequence length="114" mass="12561">PSKNTYPPLLAPGAWLRAVPLASTQGWWGRGMFCPPVHLLPVPTSVNGGRSHIASWKFEALLCTVTFPSLCFVESGDHCMLHPNAAPLLFQVAYRILLSPVVLLHRIQAWFLSS</sequence>
<evidence type="ECO:0000313" key="1">
    <source>
        <dbReference type="Ensembl" id="ENSGALP00010032185.1"/>
    </source>
</evidence>
<dbReference type="AlphaFoldDB" id="A0A8V0ZFV2"/>
<evidence type="ECO:0000313" key="2">
    <source>
        <dbReference type="Proteomes" id="UP000000539"/>
    </source>
</evidence>